<protein>
    <submittedName>
        <fullName evidence="3">Tetratricopeptide repeat protein</fullName>
    </submittedName>
</protein>
<dbReference type="InterPro" id="IPR019734">
    <property type="entry name" value="TPR_rpt"/>
</dbReference>
<feature type="repeat" description="TPR" evidence="1">
    <location>
        <begin position="35"/>
        <end position="68"/>
    </location>
</feature>
<name>A0AA42CFM8_9PROT</name>
<reference evidence="3" key="2">
    <citation type="submission" date="2022-10" db="EMBL/GenBank/DDBJ databases">
        <authorList>
            <person name="Trinh H.N."/>
        </authorList>
    </citation>
    <scope>NUCLEOTIDE SEQUENCE</scope>
    <source>
        <strain evidence="3">RN2-1</strain>
    </source>
</reference>
<dbReference type="RefSeq" id="WP_264715664.1">
    <property type="nucleotide sequence ID" value="NZ_JAPDNT010000025.1"/>
</dbReference>
<dbReference type="EMBL" id="JAPDNT010000025">
    <property type="protein sequence ID" value="MCW3476824.1"/>
    <property type="molecule type" value="Genomic_DNA"/>
</dbReference>
<sequence length="345" mass="35559">MPPSRAAEPLTGTNHAVPDQAATPKTSQEWFQDLAQDAWRRGQAAMAAGDMDDALRWLERAHRIGPRDAAVALALATVRLRLGAFAEAASLLDDVVGRHDLREAWLTLAVVRRGLADPAGAAVALAQALSRHVLPDEAGIAALADAVAAEAGLPGWCGLRADGHVAAMVPDGAKAKLSVDGMRLAPGARVPDTAAAADVTVGGRALLGSPLAVAQIRRIEGVVAVRDGGLEGWAWHPGDPDADPVLTVRSAAGKALFTLTADDTRMLAPGPLARPRRFHVPASRFARLAGAVRVTGRDGRDLLGSPLTPGAEQSRAADAARAVAALFPAAGRRRHAGGSDAAPTD</sequence>
<dbReference type="PROSITE" id="PS50005">
    <property type="entry name" value="TPR"/>
    <property type="match status" value="1"/>
</dbReference>
<evidence type="ECO:0000256" key="1">
    <source>
        <dbReference type="PROSITE-ProRule" id="PRU00339"/>
    </source>
</evidence>
<reference evidence="3" key="1">
    <citation type="submission" date="2022-09" db="EMBL/GenBank/DDBJ databases">
        <title>Rhodovastum sp. nov. RN2-1 isolated from soil in Seongnam, South Korea.</title>
        <authorList>
            <person name="Le N.T."/>
        </authorList>
    </citation>
    <scope>NUCLEOTIDE SEQUENCE</scope>
    <source>
        <strain evidence="3">RN2-1</strain>
    </source>
</reference>
<accession>A0AA42CFM8</accession>
<dbReference type="Pfam" id="PF14559">
    <property type="entry name" value="TPR_19"/>
    <property type="match status" value="1"/>
</dbReference>
<dbReference type="InterPro" id="IPR011990">
    <property type="entry name" value="TPR-like_helical_dom_sf"/>
</dbReference>
<dbReference type="Gene3D" id="1.25.40.10">
    <property type="entry name" value="Tetratricopeptide repeat domain"/>
    <property type="match status" value="1"/>
</dbReference>
<evidence type="ECO:0000313" key="4">
    <source>
        <dbReference type="Proteomes" id="UP001165679"/>
    </source>
</evidence>
<evidence type="ECO:0000313" key="3">
    <source>
        <dbReference type="EMBL" id="MCW3476824.1"/>
    </source>
</evidence>
<feature type="region of interest" description="Disordered" evidence="2">
    <location>
        <begin position="1"/>
        <end position="23"/>
    </location>
</feature>
<dbReference type="Proteomes" id="UP001165679">
    <property type="component" value="Unassembled WGS sequence"/>
</dbReference>
<comment type="caution">
    <text evidence="3">The sequence shown here is derived from an EMBL/GenBank/DDBJ whole genome shotgun (WGS) entry which is preliminary data.</text>
</comment>
<keyword evidence="4" id="KW-1185">Reference proteome</keyword>
<evidence type="ECO:0000256" key="2">
    <source>
        <dbReference type="SAM" id="MobiDB-lite"/>
    </source>
</evidence>
<proteinExistence type="predicted"/>
<gene>
    <name evidence="3" type="ORF">OL599_19845</name>
</gene>
<keyword evidence="1" id="KW-0802">TPR repeat</keyword>
<organism evidence="3 4">
    <name type="scientific">Limobrevibacterium gyesilva</name>
    <dbReference type="NCBI Taxonomy" id="2991712"/>
    <lineage>
        <taxon>Bacteria</taxon>
        <taxon>Pseudomonadati</taxon>
        <taxon>Pseudomonadota</taxon>
        <taxon>Alphaproteobacteria</taxon>
        <taxon>Acetobacterales</taxon>
        <taxon>Acetobacteraceae</taxon>
        <taxon>Limobrevibacterium</taxon>
    </lineage>
</organism>
<dbReference type="AlphaFoldDB" id="A0AA42CFM8"/>
<dbReference type="SUPFAM" id="SSF48452">
    <property type="entry name" value="TPR-like"/>
    <property type="match status" value="1"/>
</dbReference>
<feature type="non-terminal residue" evidence="3">
    <location>
        <position position="345"/>
    </location>
</feature>